<dbReference type="EMBL" id="BFEA01000002">
    <property type="protein sequence ID" value="GBG58975.1"/>
    <property type="molecule type" value="Genomic_DNA"/>
</dbReference>
<sequence length="138" mass="15929">MDTSKRKRCELDTLPLRRLTPPPRSVPGRSAPGSAAAPPPPVLLEETVAKMKVWYDVAVANEAARKEEEENQRKIKQEEERRLNEKKEREALNKELHDVMNARLDSMYEVVRGQKQNSTADDQRIENLLKEVEKLWLA</sequence>
<protein>
    <submittedName>
        <fullName evidence="2">Uncharacterized protein</fullName>
    </submittedName>
</protein>
<name>A0A388JMJ8_CHABU</name>
<dbReference type="Proteomes" id="UP000265515">
    <property type="component" value="Unassembled WGS sequence"/>
</dbReference>
<accession>A0A388JMJ8</accession>
<dbReference type="Gramene" id="GBG58975">
    <property type="protein sequence ID" value="GBG58975"/>
    <property type="gene ID" value="CBR_g24324"/>
</dbReference>
<proteinExistence type="predicted"/>
<evidence type="ECO:0000313" key="3">
    <source>
        <dbReference type="Proteomes" id="UP000265515"/>
    </source>
</evidence>
<feature type="compositionally biased region" description="Basic and acidic residues" evidence="1">
    <location>
        <begin position="63"/>
        <end position="89"/>
    </location>
</feature>
<gene>
    <name evidence="2" type="ORF">CBR_g24324</name>
</gene>
<reference evidence="2 3" key="1">
    <citation type="journal article" date="2018" name="Cell">
        <title>The Chara Genome: Secondary Complexity and Implications for Plant Terrestrialization.</title>
        <authorList>
            <person name="Nishiyama T."/>
            <person name="Sakayama H."/>
            <person name="Vries J.D."/>
            <person name="Buschmann H."/>
            <person name="Saint-Marcoux D."/>
            <person name="Ullrich K.K."/>
            <person name="Haas F.B."/>
            <person name="Vanderstraeten L."/>
            <person name="Becker D."/>
            <person name="Lang D."/>
            <person name="Vosolsobe S."/>
            <person name="Rombauts S."/>
            <person name="Wilhelmsson P.K.I."/>
            <person name="Janitza P."/>
            <person name="Kern R."/>
            <person name="Heyl A."/>
            <person name="Rumpler F."/>
            <person name="Villalobos L.I.A.C."/>
            <person name="Clay J.M."/>
            <person name="Skokan R."/>
            <person name="Toyoda A."/>
            <person name="Suzuki Y."/>
            <person name="Kagoshima H."/>
            <person name="Schijlen E."/>
            <person name="Tajeshwar N."/>
            <person name="Catarino B."/>
            <person name="Hetherington A.J."/>
            <person name="Saltykova A."/>
            <person name="Bonnot C."/>
            <person name="Breuninger H."/>
            <person name="Symeonidi A."/>
            <person name="Radhakrishnan G.V."/>
            <person name="Van Nieuwerburgh F."/>
            <person name="Deforce D."/>
            <person name="Chang C."/>
            <person name="Karol K.G."/>
            <person name="Hedrich R."/>
            <person name="Ulvskov P."/>
            <person name="Glockner G."/>
            <person name="Delwiche C.F."/>
            <person name="Petrasek J."/>
            <person name="Van de Peer Y."/>
            <person name="Friml J."/>
            <person name="Beilby M."/>
            <person name="Dolan L."/>
            <person name="Kohara Y."/>
            <person name="Sugano S."/>
            <person name="Fujiyama A."/>
            <person name="Delaux P.-M."/>
            <person name="Quint M."/>
            <person name="TheiBen G."/>
            <person name="Hagemann M."/>
            <person name="Harholt J."/>
            <person name="Dunand C."/>
            <person name="Zachgo S."/>
            <person name="Langdale J."/>
            <person name="Maumus F."/>
            <person name="Straeten D.V.D."/>
            <person name="Gould S.B."/>
            <person name="Rensing S.A."/>
        </authorList>
    </citation>
    <scope>NUCLEOTIDE SEQUENCE [LARGE SCALE GENOMIC DNA]</scope>
    <source>
        <strain evidence="2 3">S276</strain>
    </source>
</reference>
<feature type="region of interest" description="Disordered" evidence="1">
    <location>
        <begin position="62"/>
        <end position="89"/>
    </location>
</feature>
<feature type="region of interest" description="Disordered" evidence="1">
    <location>
        <begin position="1"/>
        <end position="41"/>
    </location>
</feature>
<evidence type="ECO:0000313" key="2">
    <source>
        <dbReference type="EMBL" id="GBG58975.1"/>
    </source>
</evidence>
<organism evidence="2 3">
    <name type="scientific">Chara braunii</name>
    <name type="common">Braun's stonewort</name>
    <dbReference type="NCBI Taxonomy" id="69332"/>
    <lineage>
        <taxon>Eukaryota</taxon>
        <taxon>Viridiplantae</taxon>
        <taxon>Streptophyta</taxon>
        <taxon>Charophyceae</taxon>
        <taxon>Charales</taxon>
        <taxon>Characeae</taxon>
        <taxon>Chara</taxon>
    </lineage>
</organism>
<comment type="caution">
    <text evidence="2">The sequence shown here is derived from an EMBL/GenBank/DDBJ whole genome shotgun (WGS) entry which is preliminary data.</text>
</comment>
<keyword evidence="3" id="KW-1185">Reference proteome</keyword>
<feature type="compositionally biased region" description="Low complexity" evidence="1">
    <location>
        <begin position="27"/>
        <end position="36"/>
    </location>
</feature>
<dbReference type="AlphaFoldDB" id="A0A388JMJ8"/>
<evidence type="ECO:0000256" key="1">
    <source>
        <dbReference type="SAM" id="MobiDB-lite"/>
    </source>
</evidence>